<feature type="compositionally biased region" description="Polar residues" evidence="2">
    <location>
        <begin position="935"/>
        <end position="945"/>
    </location>
</feature>
<evidence type="ECO:0000256" key="2">
    <source>
        <dbReference type="SAM" id="MobiDB-lite"/>
    </source>
</evidence>
<reference evidence="4" key="1">
    <citation type="submission" date="2021-02" db="EMBL/GenBank/DDBJ databases">
        <authorList>
            <person name="Dougan E. K."/>
            <person name="Rhodes N."/>
            <person name="Thang M."/>
            <person name="Chan C."/>
        </authorList>
    </citation>
    <scope>NUCLEOTIDE SEQUENCE</scope>
</reference>
<evidence type="ECO:0000313" key="5">
    <source>
        <dbReference type="Proteomes" id="UP000626109"/>
    </source>
</evidence>
<keyword evidence="3" id="KW-1133">Transmembrane helix</keyword>
<dbReference type="Gene3D" id="1.25.40.20">
    <property type="entry name" value="Ankyrin repeat-containing domain"/>
    <property type="match status" value="1"/>
</dbReference>
<keyword evidence="3" id="KW-0472">Membrane</keyword>
<accession>A0A813K1I2</accession>
<dbReference type="InterPro" id="IPR036383">
    <property type="entry name" value="TSP1_rpt_sf"/>
</dbReference>
<evidence type="ECO:0000256" key="3">
    <source>
        <dbReference type="SAM" id="Phobius"/>
    </source>
</evidence>
<protein>
    <submittedName>
        <fullName evidence="4">Uncharacterized protein</fullName>
    </submittedName>
</protein>
<dbReference type="SUPFAM" id="SSF48403">
    <property type="entry name" value="Ankyrin repeat"/>
    <property type="match status" value="1"/>
</dbReference>
<dbReference type="Gene3D" id="2.20.100.10">
    <property type="entry name" value="Thrombospondin type-1 (TSP1) repeat"/>
    <property type="match status" value="2"/>
</dbReference>
<feature type="compositionally biased region" description="Basic residues" evidence="2">
    <location>
        <begin position="1033"/>
        <end position="1069"/>
    </location>
</feature>
<dbReference type="InterPro" id="IPR000884">
    <property type="entry name" value="TSP1_rpt"/>
</dbReference>
<feature type="compositionally biased region" description="Basic and acidic residues" evidence="2">
    <location>
        <begin position="946"/>
        <end position="956"/>
    </location>
</feature>
<dbReference type="Pfam" id="PF00090">
    <property type="entry name" value="TSP_1"/>
    <property type="match status" value="2"/>
</dbReference>
<sequence>MACSVLTKACAGDLPPGVRRICLSDLYPSMRNFATLSEAAGLCAYAAVRSVHAADPSCSSAMLAAARLGDVRQLQLSLQLGESVLCVDPLGETPLNVADLAGFRPLHFACNENQLATSMRLLEAGADPWAFDKSGWNPFIHAAAMGYTSLVNALVANAVKPALQPLADPSMIIHQDPSTAVSGIPAWTIAVLLFVLSSVCVCCIGRVLIRRFANLKKKHDIDDVDQATEHFLDEVFSYMAQSKAEQNAIGDLHRDMWMARLRFQAAQDLTVEGLLIHLEKVPFRQEVPGSNPATVPEFELKSFGANYEDLARPAVPILWSSYPAKWSSQFPQVHSICRQCLSLEKLPLLRSDKEEDSVAVYALCRRKVAYGFQGQCMPVQVSFIVIPCHDTQSEKRSFAVRFEGVSKASFTVKTGKGCGHNFLFAAKVCITGHCDPCGAGSTCAFKSWEQWSPCSERCEGGQQTRSRQVTQGMLSSHGGGCDGALSWVKSCNTQSCAEKSACKALDCKWEAWNPWGVHSLASEPFELILLYTRLEMQRKSKSALDFATVNHNFVPVWSDWSPFTECSVTCGCGKKSRVLLSINVAYALVGQVALIKSAVICNRELTLSDDPPDGLMKQYEEVALPSAANRPGEPRPAAQPLVAEEESIQFEVCQRSGAPPSPPLTEGPMEEQSLTEGAPRIKFACHAVSAPLEASLGKELLARFSALADSLADAVVLMEESGATPVLSDGLVAGNCSALLLTDEPDAEESLMVSKSGKAAGLRPTKDDFVAVQSFDTDAWSCDFCPAAVGSRPTSDTPLHWACLKAAAKEFGWAQRPLVALHGHALAEKEGLKVAESLGLPISNEETLFSTPEDVQALMALFRKHAYPEHKVFIRRGHGFLILSDSVEGALIELRKLIPYFKPEEACEGSAGKSKDAGQVARPFAAKAEARRPQSLASTAPSLNQKDLEMARELSKKQSSFLAEERAKDKEEQDASMKKALEAAREQAEARAMNIKALSGTSFQKRDYGDRRREERHHAGGARGRAERSPSGRSRRRRADSRSRSRAPRSRRRSESRRSSRSRRSRSRRSSPSVRRPSKSRSYSRGSSRSRRR</sequence>
<dbReference type="GO" id="GO:0048024">
    <property type="term" value="P:regulation of mRNA splicing, via spliceosome"/>
    <property type="evidence" value="ECO:0007669"/>
    <property type="project" value="TreeGrafter"/>
</dbReference>
<comment type="caution">
    <text evidence="4">The sequence shown here is derived from an EMBL/GenBank/DDBJ whole genome shotgun (WGS) entry which is preliminary data.</text>
</comment>
<dbReference type="PROSITE" id="PS50088">
    <property type="entry name" value="ANK_REPEAT"/>
    <property type="match status" value="1"/>
</dbReference>
<keyword evidence="3" id="KW-0812">Transmembrane</keyword>
<proteinExistence type="predicted"/>
<feature type="compositionally biased region" description="Basic and acidic residues" evidence="2">
    <location>
        <begin position="1004"/>
        <end position="1030"/>
    </location>
</feature>
<feature type="region of interest" description="Disordered" evidence="2">
    <location>
        <begin position="654"/>
        <end position="675"/>
    </location>
</feature>
<dbReference type="InterPro" id="IPR002110">
    <property type="entry name" value="Ankyrin_rpt"/>
</dbReference>
<dbReference type="EMBL" id="CAJNNW010026959">
    <property type="protein sequence ID" value="CAE8688792.1"/>
    <property type="molecule type" value="Genomic_DNA"/>
</dbReference>
<dbReference type="PROSITE" id="PS50297">
    <property type="entry name" value="ANK_REP_REGION"/>
    <property type="match status" value="1"/>
</dbReference>
<feature type="compositionally biased region" description="Low complexity" evidence="2">
    <location>
        <begin position="1070"/>
        <end position="1087"/>
    </location>
</feature>
<gene>
    <name evidence="4" type="ORF">PGLA2088_LOCUS26136</name>
</gene>
<dbReference type="InterPro" id="IPR032922">
    <property type="entry name" value="SON"/>
</dbReference>
<feature type="repeat" description="ANK" evidence="1">
    <location>
        <begin position="101"/>
        <end position="133"/>
    </location>
</feature>
<dbReference type="AlphaFoldDB" id="A0A813K1I2"/>
<dbReference type="PANTHER" id="PTHR46528">
    <property type="entry name" value="PROTEIN SON"/>
    <property type="match status" value="1"/>
</dbReference>
<dbReference type="Pfam" id="PF13637">
    <property type="entry name" value="Ank_4"/>
    <property type="match status" value="1"/>
</dbReference>
<dbReference type="SMART" id="SM00209">
    <property type="entry name" value="TSP1"/>
    <property type="match status" value="2"/>
</dbReference>
<evidence type="ECO:0000256" key="1">
    <source>
        <dbReference type="PROSITE-ProRule" id="PRU00023"/>
    </source>
</evidence>
<feature type="region of interest" description="Disordered" evidence="2">
    <location>
        <begin position="924"/>
        <end position="1093"/>
    </location>
</feature>
<dbReference type="GO" id="GO:0003723">
    <property type="term" value="F:RNA binding"/>
    <property type="evidence" value="ECO:0007669"/>
    <property type="project" value="InterPro"/>
</dbReference>
<feature type="transmembrane region" description="Helical" evidence="3">
    <location>
        <begin position="184"/>
        <end position="209"/>
    </location>
</feature>
<dbReference type="SUPFAM" id="SSF82895">
    <property type="entry name" value="TSP-1 type 1 repeat"/>
    <property type="match status" value="2"/>
</dbReference>
<dbReference type="InterPro" id="IPR036770">
    <property type="entry name" value="Ankyrin_rpt-contain_sf"/>
</dbReference>
<dbReference type="PANTHER" id="PTHR46528:SF1">
    <property type="entry name" value="PROTEIN SON"/>
    <property type="match status" value="1"/>
</dbReference>
<dbReference type="Proteomes" id="UP000626109">
    <property type="component" value="Unassembled WGS sequence"/>
</dbReference>
<dbReference type="InterPro" id="IPR036409">
    <property type="entry name" value="Aldolase_II/adducin_N_sf"/>
</dbReference>
<evidence type="ECO:0000313" key="4">
    <source>
        <dbReference type="EMBL" id="CAE8688792.1"/>
    </source>
</evidence>
<feature type="compositionally biased region" description="Basic and acidic residues" evidence="2">
    <location>
        <begin position="963"/>
        <end position="989"/>
    </location>
</feature>
<organism evidence="4 5">
    <name type="scientific">Polarella glacialis</name>
    <name type="common">Dinoflagellate</name>
    <dbReference type="NCBI Taxonomy" id="89957"/>
    <lineage>
        <taxon>Eukaryota</taxon>
        <taxon>Sar</taxon>
        <taxon>Alveolata</taxon>
        <taxon>Dinophyceae</taxon>
        <taxon>Suessiales</taxon>
        <taxon>Suessiaceae</taxon>
        <taxon>Polarella</taxon>
    </lineage>
</organism>
<dbReference type="PROSITE" id="PS50092">
    <property type="entry name" value="TSP1"/>
    <property type="match status" value="2"/>
</dbReference>
<name>A0A813K1I2_POLGL</name>
<keyword evidence="1" id="KW-0040">ANK repeat</keyword>
<dbReference type="Gene3D" id="3.40.225.10">
    <property type="entry name" value="Class II aldolase/adducin N-terminal domain"/>
    <property type="match status" value="1"/>
</dbReference>
<dbReference type="GO" id="GO:0051726">
    <property type="term" value="P:regulation of cell cycle"/>
    <property type="evidence" value="ECO:0007669"/>
    <property type="project" value="InterPro"/>
</dbReference>